<comment type="caution">
    <text evidence="2">The sequence shown here is derived from an EMBL/GenBank/DDBJ whole genome shotgun (WGS) entry which is preliminary data.</text>
</comment>
<protein>
    <submittedName>
        <fullName evidence="2">Uncharacterized protein</fullName>
    </submittedName>
</protein>
<dbReference type="AlphaFoldDB" id="A0AAV4VE02"/>
<gene>
    <name evidence="2" type="ORF">CDAR_109091</name>
</gene>
<feature type="region of interest" description="Disordered" evidence="1">
    <location>
        <begin position="75"/>
        <end position="96"/>
    </location>
</feature>
<keyword evidence="3" id="KW-1185">Reference proteome</keyword>
<evidence type="ECO:0000313" key="2">
    <source>
        <dbReference type="EMBL" id="GIY68366.1"/>
    </source>
</evidence>
<name>A0AAV4VE02_9ARAC</name>
<evidence type="ECO:0000256" key="1">
    <source>
        <dbReference type="SAM" id="MobiDB-lite"/>
    </source>
</evidence>
<dbReference type="EMBL" id="BPLQ01012858">
    <property type="protein sequence ID" value="GIY68366.1"/>
    <property type="molecule type" value="Genomic_DNA"/>
</dbReference>
<sequence length="96" mass="10878">MYCSGIGQFKCEYGATPHRRASFEINCFLSKGITLVFRFGDGELYYWPDSRNLFVDNGYANQITARAPIRKGEDIKGDRASGLNEGRRSQMISNSR</sequence>
<accession>A0AAV4VE02</accession>
<reference evidence="2 3" key="1">
    <citation type="submission" date="2021-06" db="EMBL/GenBank/DDBJ databases">
        <title>Caerostris darwini draft genome.</title>
        <authorList>
            <person name="Kono N."/>
            <person name="Arakawa K."/>
        </authorList>
    </citation>
    <scope>NUCLEOTIDE SEQUENCE [LARGE SCALE GENOMIC DNA]</scope>
</reference>
<proteinExistence type="predicted"/>
<evidence type="ECO:0000313" key="3">
    <source>
        <dbReference type="Proteomes" id="UP001054837"/>
    </source>
</evidence>
<dbReference type="Proteomes" id="UP001054837">
    <property type="component" value="Unassembled WGS sequence"/>
</dbReference>
<organism evidence="2 3">
    <name type="scientific">Caerostris darwini</name>
    <dbReference type="NCBI Taxonomy" id="1538125"/>
    <lineage>
        <taxon>Eukaryota</taxon>
        <taxon>Metazoa</taxon>
        <taxon>Ecdysozoa</taxon>
        <taxon>Arthropoda</taxon>
        <taxon>Chelicerata</taxon>
        <taxon>Arachnida</taxon>
        <taxon>Araneae</taxon>
        <taxon>Araneomorphae</taxon>
        <taxon>Entelegynae</taxon>
        <taxon>Araneoidea</taxon>
        <taxon>Araneidae</taxon>
        <taxon>Caerostris</taxon>
    </lineage>
</organism>